<dbReference type="SMART" id="SM00847">
    <property type="entry name" value="HA2"/>
    <property type="match status" value="1"/>
</dbReference>
<accession>D3BEE3</accession>
<dbReference type="Pfam" id="PF21010">
    <property type="entry name" value="HA2_C"/>
    <property type="match status" value="1"/>
</dbReference>
<dbReference type="GO" id="GO:0003723">
    <property type="term" value="F:RNA binding"/>
    <property type="evidence" value="ECO:0007669"/>
    <property type="project" value="TreeGrafter"/>
</dbReference>
<dbReference type="PANTHER" id="PTHR18934">
    <property type="entry name" value="ATP-DEPENDENT RNA HELICASE"/>
    <property type="match status" value="1"/>
</dbReference>
<reference evidence="13 14" key="1">
    <citation type="journal article" date="2011" name="Genome Res.">
        <title>Phylogeny-wide analysis of social amoeba genomes highlights ancient origins for complex intercellular communication.</title>
        <authorList>
            <person name="Heidel A.J."/>
            <person name="Lawal H.M."/>
            <person name="Felder M."/>
            <person name="Schilde C."/>
            <person name="Helps N.R."/>
            <person name="Tunggal B."/>
            <person name="Rivero F."/>
            <person name="John U."/>
            <person name="Schleicher M."/>
            <person name="Eichinger L."/>
            <person name="Platzer M."/>
            <person name="Noegel A.A."/>
            <person name="Schaap P."/>
            <person name="Gloeckner G."/>
        </authorList>
    </citation>
    <scope>NUCLEOTIDE SEQUENCE [LARGE SCALE GENOMIC DNA]</scope>
    <source>
        <strain evidence="14">ATCC 26659 / Pp 5 / PN500</strain>
    </source>
</reference>
<evidence type="ECO:0000256" key="4">
    <source>
        <dbReference type="ARBA" id="ARBA00022801"/>
    </source>
</evidence>
<name>D3BEE3_HETP5</name>
<dbReference type="Gene3D" id="1.20.120.1080">
    <property type="match status" value="1"/>
</dbReference>
<dbReference type="GO" id="GO:0004715">
    <property type="term" value="F:non-membrane spanning protein tyrosine kinase activity"/>
    <property type="evidence" value="ECO:0007669"/>
    <property type="project" value="InterPro"/>
</dbReference>
<dbReference type="PROSITE" id="PS51194">
    <property type="entry name" value="HELICASE_CTER"/>
    <property type="match status" value="1"/>
</dbReference>
<dbReference type="CDD" id="cd17973">
    <property type="entry name" value="DEXHc_DHX15"/>
    <property type="match status" value="1"/>
</dbReference>
<dbReference type="GO" id="GO:0005524">
    <property type="term" value="F:ATP binding"/>
    <property type="evidence" value="ECO:0007669"/>
    <property type="project" value="UniProtKB-KW"/>
</dbReference>
<evidence type="ECO:0000256" key="9">
    <source>
        <dbReference type="ARBA" id="ARBA00047984"/>
    </source>
</evidence>
<dbReference type="InterPro" id="IPR007502">
    <property type="entry name" value="Helicase-assoc_dom"/>
</dbReference>
<evidence type="ECO:0000259" key="11">
    <source>
        <dbReference type="PROSITE" id="PS51192"/>
    </source>
</evidence>
<dbReference type="Pfam" id="PF00271">
    <property type="entry name" value="Helicase_C"/>
    <property type="match status" value="1"/>
</dbReference>
<evidence type="ECO:0000256" key="3">
    <source>
        <dbReference type="ARBA" id="ARBA00022741"/>
    </source>
</evidence>
<dbReference type="PANTHER" id="PTHR18934:SF109">
    <property type="entry name" value="ATP-DEPENDENT RNA HELICASE DHX15 HOMOLOG"/>
    <property type="match status" value="1"/>
</dbReference>
<evidence type="ECO:0000259" key="12">
    <source>
        <dbReference type="PROSITE" id="PS51194"/>
    </source>
</evidence>
<evidence type="ECO:0000256" key="6">
    <source>
        <dbReference type="ARBA" id="ARBA00022840"/>
    </source>
</evidence>
<organism evidence="13 14">
    <name type="scientific">Heterostelium pallidum (strain ATCC 26659 / Pp 5 / PN500)</name>
    <name type="common">Cellular slime mold</name>
    <name type="synonym">Polysphondylium pallidum</name>
    <dbReference type="NCBI Taxonomy" id="670386"/>
    <lineage>
        <taxon>Eukaryota</taxon>
        <taxon>Amoebozoa</taxon>
        <taxon>Evosea</taxon>
        <taxon>Eumycetozoa</taxon>
        <taxon>Dictyostelia</taxon>
        <taxon>Acytosteliales</taxon>
        <taxon>Acytosteliaceae</taxon>
        <taxon>Heterostelium</taxon>
    </lineage>
</organism>
<keyword evidence="3" id="KW-0547">Nucleotide-binding</keyword>
<sequence>MSKKRESSEDFTEKSNNNKQQKDKDSKKKMKKSHDDIDNSVEESTTTTTTNNNNNDSIKTEIYDNDDGINKCTGKKYSKRYYDILEKRKLLPVWEQRSEFINKLKSSQVLVLVGETGSGKTTQIPQFVFEAGFVEKGTMVGVTQPRRVAALSVAKRVSEEMDVVLGEEVGYSIRFEELTSEKTFMKYMTDGMLLRESMADPLLKKYSVIILDEAHERTLSTDILFGLIKGVLQKRKDLKLVVMSATLDAGKFQKYFNDAPLMKVPGRLHPVEIYYTQEPERDYLDAAVRTVLSIHQDEDAGDILVFLTGEDEIEETCTRVAREAKQMQLPPITCLPLYSTLPMSQQSKIFDNYPHRKCIFSTNIAETSLTIDGIVYVVDPGFSKQKTYNPRSRIESLLVSPISQASAKQRAGRAGRTRPGKCFRLYTEKSFKKNLPVQTYPEILRANLSTVILQLKKLGVDDLVHFDFMDPPIPETLMRALEVLHYLGALDDEGELTKDGEIMAEFPLDPQLSKILVSSARYNCSNEVLTIAAMLSVPNVFHRPKDNRRDADQTKKLFDHIDGDHLTLLNVYHSFKQSGENTTWCYDNYLNYRAIKQATNVRSQLARILSRFGVPLVSGDINSRDYYINIRKCLVSGFFMQAARLEKKNEYFTLGDEQKVMLHPSCGLDRRPDWVIYNELVLTSSNYLRTATDIKFEWLLESAPHYIDSLLDPSVPQKTRQNIERAKKYIAMTTSFTDYPKLKSIIEKVIEDLGYCIETNVAEEDEDNSEIPALKIPFVQNTTKTKTVGQLQKFAEHLSGLGDSLNNSSRSAMIHCVRSLSDVATQLNTDVTQALQSVPDGKAKIKFQEHLSKLKTSSLQLKISVSVRASSDENDSIADVDKKIISLIEVIGEAYNVVAYSDRFIFIALNDNISAICLFFNQLIRNNNAIINDDIALDCKKKCKEVRGVYNTKVFKTRLYKLKEFNSYINHKGNVGRTLVTALLTTITND</sequence>
<evidence type="ECO:0000313" key="13">
    <source>
        <dbReference type="EMBL" id="EFA80274.1"/>
    </source>
</evidence>
<dbReference type="EC" id="3.6.4.13" evidence="1"/>
<keyword evidence="5 13" id="KW-0347">Helicase</keyword>
<dbReference type="AlphaFoldDB" id="D3BEE3"/>
<dbReference type="InterPro" id="IPR048333">
    <property type="entry name" value="HA2_WH"/>
</dbReference>
<dbReference type="FunCoup" id="D3BEE3">
    <property type="interactions" value="1091"/>
</dbReference>
<comment type="catalytic activity">
    <reaction evidence="9">
        <text>ATP + H2O = ADP + phosphate + H(+)</text>
        <dbReference type="Rhea" id="RHEA:13065"/>
        <dbReference type="ChEBI" id="CHEBI:15377"/>
        <dbReference type="ChEBI" id="CHEBI:15378"/>
        <dbReference type="ChEBI" id="CHEBI:30616"/>
        <dbReference type="ChEBI" id="CHEBI:43474"/>
        <dbReference type="ChEBI" id="CHEBI:456216"/>
        <dbReference type="EC" id="3.6.4.13"/>
    </reaction>
</comment>
<dbReference type="GO" id="GO:0005681">
    <property type="term" value="C:spliceosomal complex"/>
    <property type="evidence" value="ECO:0007669"/>
    <property type="project" value="TreeGrafter"/>
</dbReference>
<dbReference type="FunFam" id="1.20.120.1080:FF:000003">
    <property type="entry name" value="Pre-mRNA-splicing factor ATP-dependent RNA helicase PRP43"/>
    <property type="match status" value="1"/>
</dbReference>
<evidence type="ECO:0000256" key="1">
    <source>
        <dbReference type="ARBA" id="ARBA00012552"/>
    </source>
</evidence>
<evidence type="ECO:0000313" key="14">
    <source>
        <dbReference type="Proteomes" id="UP000001396"/>
    </source>
</evidence>
<evidence type="ECO:0000256" key="5">
    <source>
        <dbReference type="ARBA" id="ARBA00022806"/>
    </source>
</evidence>
<dbReference type="Gene3D" id="3.40.50.300">
    <property type="entry name" value="P-loop containing nucleotide triphosphate hydrolases"/>
    <property type="match status" value="2"/>
</dbReference>
<keyword evidence="4" id="KW-0378">Hydrolase</keyword>
<keyword evidence="6" id="KW-0067">ATP-binding</keyword>
<dbReference type="EMBL" id="ADBJ01000031">
    <property type="protein sequence ID" value="EFA80274.1"/>
    <property type="molecule type" value="Genomic_DNA"/>
</dbReference>
<dbReference type="GO" id="GO:0003724">
    <property type="term" value="F:RNA helicase activity"/>
    <property type="evidence" value="ECO:0007669"/>
    <property type="project" value="UniProtKB-EC"/>
</dbReference>
<keyword evidence="14" id="KW-1185">Reference proteome</keyword>
<dbReference type="PROSITE" id="PS51192">
    <property type="entry name" value="HELICASE_ATP_BIND_1"/>
    <property type="match status" value="1"/>
</dbReference>
<dbReference type="CDD" id="cd18791">
    <property type="entry name" value="SF2_C_RHA"/>
    <property type="match status" value="1"/>
</dbReference>
<dbReference type="SMART" id="SM00487">
    <property type="entry name" value="DEXDc"/>
    <property type="match status" value="1"/>
</dbReference>
<gene>
    <name evidence="13" type="primary">dhx15</name>
    <name evidence="13" type="ORF">PPL_07101</name>
</gene>
<dbReference type="InterPro" id="IPR044756">
    <property type="entry name" value="DHX15_DEXHc"/>
</dbReference>
<keyword evidence="7" id="KW-0508">mRNA splicing</keyword>
<dbReference type="GO" id="GO:0016787">
    <property type="term" value="F:hydrolase activity"/>
    <property type="evidence" value="ECO:0007669"/>
    <property type="project" value="UniProtKB-KW"/>
</dbReference>
<dbReference type="InterPro" id="IPR001650">
    <property type="entry name" value="Helicase_C-like"/>
</dbReference>
<dbReference type="SMART" id="SM00490">
    <property type="entry name" value="HELICc"/>
    <property type="match status" value="1"/>
</dbReference>
<dbReference type="FunFam" id="3.40.50.300:FF:000007">
    <property type="entry name" value="Pre-mRNA-splicing factor ATP-dependent RNA helicase"/>
    <property type="match status" value="1"/>
</dbReference>
<dbReference type="InterPro" id="IPR015015">
    <property type="entry name" value="F-actin-binding"/>
</dbReference>
<keyword evidence="2" id="KW-0507">mRNA processing</keyword>
<feature type="region of interest" description="Disordered" evidence="10">
    <location>
        <begin position="1"/>
        <end position="65"/>
    </location>
</feature>
<comment type="similarity">
    <text evidence="8">Belongs to the DEAD box helicase family. DEAH subfamily. DDX15/PRP43 sub-subfamily.</text>
</comment>
<evidence type="ECO:0000256" key="2">
    <source>
        <dbReference type="ARBA" id="ARBA00022664"/>
    </source>
</evidence>
<dbReference type="GeneID" id="31362582"/>
<dbReference type="STRING" id="670386.D3BEE3"/>
<dbReference type="PROSITE" id="PS00690">
    <property type="entry name" value="DEAH_ATP_HELICASE"/>
    <property type="match status" value="1"/>
</dbReference>
<dbReference type="InterPro" id="IPR011545">
    <property type="entry name" value="DEAD/DEAH_box_helicase_dom"/>
</dbReference>
<feature type="compositionally biased region" description="Basic and acidic residues" evidence="10">
    <location>
        <begin position="1"/>
        <end position="13"/>
    </location>
</feature>
<evidence type="ECO:0000256" key="8">
    <source>
        <dbReference type="ARBA" id="ARBA00024333"/>
    </source>
</evidence>
<dbReference type="GO" id="GO:0006397">
    <property type="term" value="P:mRNA processing"/>
    <property type="evidence" value="ECO:0007669"/>
    <property type="project" value="UniProtKB-KW"/>
</dbReference>
<dbReference type="GO" id="GO:0008380">
    <property type="term" value="P:RNA splicing"/>
    <property type="evidence" value="ECO:0007669"/>
    <property type="project" value="UniProtKB-KW"/>
</dbReference>
<dbReference type="SUPFAM" id="SSF52540">
    <property type="entry name" value="P-loop containing nucleoside triphosphate hydrolases"/>
    <property type="match status" value="1"/>
</dbReference>
<dbReference type="Pfam" id="PF00270">
    <property type="entry name" value="DEAD"/>
    <property type="match status" value="1"/>
</dbReference>
<dbReference type="OMA" id="FYTREPE"/>
<feature type="domain" description="Helicase ATP-binding" evidence="11">
    <location>
        <begin position="101"/>
        <end position="265"/>
    </location>
</feature>
<protein>
    <recommendedName>
        <fullName evidence="1">RNA helicase</fullName>
        <ecNumber evidence="1">3.6.4.13</ecNumber>
    </recommendedName>
</protein>
<dbReference type="Pfam" id="PF07717">
    <property type="entry name" value="OB_NTP_bind"/>
    <property type="match status" value="1"/>
</dbReference>
<dbReference type="InterPro" id="IPR027417">
    <property type="entry name" value="P-loop_NTPase"/>
</dbReference>
<dbReference type="InterPro" id="IPR014001">
    <property type="entry name" value="Helicase_ATP-bd"/>
</dbReference>
<dbReference type="InParanoid" id="D3BEE3"/>
<comment type="caution">
    <text evidence="13">The sequence shown here is derived from an EMBL/GenBank/DDBJ whole genome shotgun (WGS) entry which is preliminary data.</text>
</comment>
<evidence type="ECO:0000256" key="7">
    <source>
        <dbReference type="ARBA" id="ARBA00023187"/>
    </source>
</evidence>
<dbReference type="InterPro" id="IPR002464">
    <property type="entry name" value="DNA/RNA_helicase_DEAH_CS"/>
</dbReference>
<dbReference type="Pfam" id="PF08919">
    <property type="entry name" value="F_actin_bind"/>
    <property type="match status" value="1"/>
</dbReference>
<feature type="domain" description="Helicase C-terminal" evidence="12">
    <location>
        <begin position="287"/>
        <end position="459"/>
    </location>
</feature>
<dbReference type="Proteomes" id="UP000001396">
    <property type="component" value="Unassembled WGS sequence"/>
</dbReference>
<evidence type="ECO:0000256" key="10">
    <source>
        <dbReference type="SAM" id="MobiDB-lite"/>
    </source>
</evidence>
<dbReference type="RefSeq" id="XP_020432394.1">
    <property type="nucleotide sequence ID" value="XM_020577946.1"/>
</dbReference>
<feature type="compositionally biased region" description="Low complexity" evidence="10">
    <location>
        <begin position="45"/>
        <end position="55"/>
    </location>
</feature>
<dbReference type="Pfam" id="PF04408">
    <property type="entry name" value="WHD_HA2"/>
    <property type="match status" value="1"/>
</dbReference>
<proteinExistence type="inferred from homology"/>
<dbReference type="FunFam" id="3.40.50.300:FF:001148">
    <property type="entry name" value="Pre-mRNA-splicing factor ATP-dependent RNA helicase DHX15/PRP43"/>
    <property type="match status" value="1"/>
</dbReference>
<dbReference type="InterPro" id="IPR011709">
    <property type="entry name" value="DEAD-box_helicase_OB_fold"/>
</dbReference>